<dbReference type="Gene3D" id="2.60.40.10">
    <property type="entry name" value="Immunoglobulins"/>
    <property type="match status" value="1"/>
</dbReference>
<dbReference type="InterPro" id="IPR013783">
    <property type="entry name" value="Ig-like_fold"/>
</dbReference>
<feature type="domain" description="Nbr1 FW" evidence="2">
    <location>
        <begin position="492"/>
        <end position="582"/>
    </location>
</feature>
<reference evidence="3 6" key="2">
    <citation type="submission" date="2019-07" db="EMBL/GenBank/DDBJ databases">
        <title>Whole genome shotgun sequence of Myxococcus fulvus NBRC 100333.</title>
        <authorList>
            <person name="Hosoyama A."/>
            <person name="Uohara A."/>
            <person name="Ohji S."/>
            <person name="Ichikawa N."/>
        </authorList>
    </citation>
    <scope>NUCLEOTIDE SEQUENCE [LARGE SCALE GENOMIC DNA]</scope>
    <source>
        <strain evidence="3 6">NBRC 100333</strain>
    </source>
</reference>
<dbReference type="RefSeq" id="WP_074950181.1">
    <property type="nucleotide sequence ID" value="NZ_BJXR01000083.1"/>
</dbReference>
<accession>A0A511TH40</accession>
<feature type="chain" id="PRO_5023144998" evidence="1">
    <location>
        <begin position="27"/>
        <end position="583"/>
    </location>
</feature>
<organism evidence="3 6">
    <name type="scientific">Myxococcus fulvus</name>
    <dbReference type="NCBI Taxonomy" id="33"/>
    <lineage>
        <taxon>Bacteria</taxon>
        <taxon>Pseudomonadati</taxon>
        <taxon>Myxococcota</taxon>
        <taxon>Myxococcia</taxon>
        <taxon>Myxococcales</taxon>
        <taxon>Cystobacterineae</taxon>
        <taxon>Myxococcaceae</taxon>
        <taxon>Myxococcus</taxon>
    </lineage>
</organism>
<dbReference type="Pfam" id="PF16158">
    <property type="entry name" value="N_BRCA1_IG"/>
    <property type="match status" value="1"/>
</dbReference>
<dbReference type="OrthoDB" id="8115254at2"/>
<dbReference type="InterPro" id="IPR032350">
    <property type="entry name" value="Nbr1_FW"/>
</dbReference>
<evidence type="ECO:0000256" key="1">
    <source>
        <dbReference type="SAM" id="SignalP"/>
    </source>
</evidence>
<dbReference type="AlphaFoldDB" id="A0A511TH40"/>
<dbReference type="Proteomes" id="UP000183760">
    <property type="component" value="Unassembled WGS sequence"/>
</dbReference>
<dbReference type="Proteomes" id="UP000321514">
    <property type="component" value="Unassembled WGS sequence"/>
</dbReference>
<evidence type="ECO:0000313" key="5">
    <source>
        <dbReference type="Proteomes" id="UP000183760"/>
    </source>
</evidence>
<evidence type="ECO:0000313" key="6">
    <source>
        <dbReference type="Proteomes" id="UP000321514"/>
    </source>
</evidence>
<evidence type="ECO:0000313" key="4">
    <source>
        <dbReference type="EMBL" id="SET36143.1"/>
    </source>
</evidence>
<keyword evidence="5" id="KW-1185">Reference proteome</keyword>
<protein>
    <submittedName>
        <fullName evidence="4">Ig-like domain-containing protein</fullName>
    </submittedName>
</protein>
<comment type="caution">
    <text evidence="3">The sequence shown here is derived from an EMBL/GenBank/DDBJ whole genome shotgun (WGS) entry which is preliminary data.</text>
</comment>
<dbReference type="EMBL" id="BJXR01000083">
    <property type="protein sequence ID" value="GEN13506.1"/>
    <property type="molecule type" value="Genomic_DNA"/>
</dbReference>
<evidence type="ECO:0000313" key="3">
    <source>
        <dbReference type="EMBL" id="GEN13506.1"/>
    </source>
</evidence>
<name>A0A511TH40_MYXFU</name>
<feature type="signal peptide" evidence="1">
    <location>
        <begin position="1"/>
        <end position="26"/>
    </location>
</feature>
<evidence type="ECO:0000259" key="2">
    <source>
        <dbReference type="Pfam" id="PF16158"/>
    </source>
</evidence>
<gene>
    <name evidence="3" type="ORF">MFU01_85430</name>
    <name evidence="4" type="ORF">SAMN05443572_1027</name>
</gene>
<reference evidence="4 5" key="1">
    <citation type="submission" date="2016-10" db="EMBL/GenBank/DDBJ databases">
        <authorList>
            <person name="Varghese N."/>
            <person name="Submissions S."/>
        </authorList>
    </citation>
    <scope>NUCLEOTIDE SEQUENCE [LARGE SCALE GENOMIC DNA]</scope>
    <source>
        <strain evidence="4 5">DSM 16525</strain>
    </source>
</reference>
<proteinExistence type="predicted"/>
<keyword evidence="1" id="KW-0732">Signal</keyword>
<dbReference type="EMBL" id="FOIB01000002">
    <property type="protein sequence ID" value="SET36143.1"/>
    <property type="molecule type" value="Genomic_DNA"/>
</dbReference>
<sequence length="583" mass="62600">MPSRQRLASPALVAGLLLLQATPAPAQSLTSERGGLHASPLAHRASLTATTLDPLRSLAISDHATVSPITARRVFEQLVRQAGGTGFTAEQLFRQLWDTQNPAPGQLDLPGGPHCSDDGNTVNGAPYACRTIEGMEASTVTAALDRYVLVGLFNRFDLAPVDGAHCGEYRMSFARFVPAPQVRSRNRFILEGVLPNPSPALGLEGCRPVAQAWAALSTLEAPAERQALLEALFFEGLAPGIPPVIHPQHYGDNPAGVGQVRVNMFIQAGIGAPNPWMLREFKLKRQCDTTDCTLRLVPTTVKSTPRGDFFNLQNTSPLAVAFRDHFVTQVGRLAVDDFNRFDYLVPDVFNAAQSSSMPTFGSVDNFLAEFDKAAAPNTFTDALQAELQRIGSPLTPRHLVARAQALSCGGCHDLSRGTDLGGTPGVFPIDFMRFVQTQDLLAPLPTPGPDAYYPLSASLTAAFLPFRQQLLGAFLDTPALDASSPAPGVPRVVPPGQVFLTALTVTNTGTTSWSAAQGFRARSADGAVDLTLEPGEVLHFGQSKKFSAVLTAPTTPGWQSYRWRMHRDGEAFGPELFVTVDVR</sequence>